<dbReference type="AlphaFoldDB" id="A0A1G2MBJ8"/>
<dbReference type="Pfam" id="PF05014">
    <property type="entry name" value="Nuc_deoxyrib_tr"/>
    <property type="match status" value="1"/>
</dbReference>
<organism evidence="1 2">
    <name type="scientific">Candidatus Taylorbacteria bacterium RIFCSPHIGHO2_01_FULL_51_15</name>
    <dbReference type="NCBI Taxonomy" id="1802304"/>
    <lineage>
        <taxon>Bacteria</taxon>
        <taxon>Candidatus Tayloriibacteriota</taxon>
    </lineage>
</organism>
<evidence type="ECO:0000313" key="2">
    <source>
        <dbReference type="Proteomes" id="UP000178121"/>
    </source>
</evidence>
<comment type="caution">
    <text evidence="1">The sequence shown here is derived from an EMBL/GenBank/DDBJ whole genome shotgun (WGS) entry which is preliminary data.</text>
</comment>
<name>A0A1G2MBJ8_9BACT</name>
<sequence length="132" mass="14875">MRSVVICGSRRFKGEVKKFAAELRKLGVDVYAPYHHSGQDEWASFSPEYQTFIALGLTHDHFHKIRLADTVFIYNKGGYAGPSTTLEIGFAVALDKPIYALQKDSELCRHSLFREIVSSAGQLAKRLNRAEK</sequence>
<protein>
    <recommendedName>
        <fullName evidence="3">Nucleoside 2-deoxyribosyltransferase</fullName>
    </recommendedName>
</protein>
<proteinExistence type="predicted"/>
<dbReference type="Proteomes" id="UP000178121">
    <property type="component" value="Unassembled WGS sequence"/>
</dbReference>
<accession>A0A1G2MBJ8</accession>
<gene>
    <name evidence="1" type="ORF">A2849_01585</name>
</gene>
<evidence type="ECO:0008006" key="3">
    <source>
        <dbReference type="Google" id="ProtNLM"/>
    </source>
</evidence>
<reference evidence="1 2" key="1">
    <citation type="journal article" date="2016" name="Nat. Commun.">
        <title>Thousands of microbial genomes shed light on interconnected biogeochemical processes in an aquifer system.</title>
        <authorList>
            <person name="Anantharaman K."/>
            <person name="Brown C.T."/>
            <person name="Hug L.A."/>
            <person name="Sharon I."/>
            <person name="Castelle C.J."/>
            <person name="Probst A.J."/>
            <person name="Thomas B.C."/>
            <person name="Singh A."/>
            <person name="Wilkins M.J."/>
            <person name="Karaoz U."/>
            <person name="Brodie E.L."/>
            <person name="Williams K.H."/>
            <person name="Hubbard S.S."/>
            <person name="Banfield J.F."/>
        </authorList>
    </citation>
    <scope>NUCLEOTIDE SEQUENCE [LARGE SCALE GENOMIC DNA]</scope>
</reference>
<dbReference type="Gene3D" id="3.40.50.450">
    <property type="match status" value="1"/>
</dbReference>
<dbReference type="EMBL" id="MHRI01000012">
    <property type="protein sequence ID" value="OHA21193.1"/>
    <property type="molecule type" value="Genomic_DNA"/>
</dbReference>
<dbReference type="InterPro" id="IPR007710">
    <property type="entry name" value="Nucleoside_deoxyribTrfase"/>
</dbReference>
<dbReference type="SUPFAM" id="SSF52309">
    <property type="entry name" value="N-(deoxy)ribosyltransferase-like"/>
    <property type="match status" value="1"/>
</dbReference>
<evidence type="ECO:0000313" key="1">
    <source>
        <dbReference type="EMBL" id="OHA21193.1"/>
    </source>
</evidence>